<evidence type="ECO:0000256" key="10">
    <source>
        <dbReference type="SAM" id="Coils"/>
    </source>
</evidence>
<keyword evidence="4 9" id="KW-0547">Nucleotide-binding</keyword>
<keyword evidence="6 10" id="KW-0175">Coiled coil</keyword>
<dbReference type="GO" id="GO:0005524">
    <property type="term" value="F:ATP binding"/>
    <property type="evidence" value="ECO:0007669"/>
    <property type="project" value="UniProtKB-UniRule"/>
</dbReference>
<evidence type="ECO:0000313" key="13">
    <source>
        <dbReference type="EMBL" id="KAF4149332.1"/>
    </source>
</evidence>
<keyword evidence="5 9" id="KW-0067">ATP-binding</keyword>
<evidence type="ECO:0000256" key="11">
    <source>
        <dbReference type="SAM" id="MobiDB-lite"/>
    </source>
</evidence>
<name>A0A8S9VDA6_PHYIN</name>
<feature type="binding site" evidence="9">
    <location>
        <begin position="103"/>
        <end position="110"/>
    </location>
    <ligand>
        <name>ATP</name>
        <dbReference type="ChEBI" id="CHEBI:30616"/>
    </ligand>
</feature>
<dbReference type="AlphaFoldDB" id="A0A8S9VDA6"/>
<organism evidence="13 14">
    <name type="scientific">Phytophthora infestans</name>
    <name type="common">Potato late blight agent</name>
    <name type="synonym">Botrytis infestans</name>
    <dbReference type="NCBI Taxonomy" id="4787"/>
    <lineage>
        <taxon>Eukaryota</taxon>
        <taxon>Sar</taxon>
        <taxon>Stramenopiles</taxon>
        <taxon>Oomycota</taxon>
        <taxon>Peronosporomycetes</taxon>
        <taxon>Peronosporales</taxon>
        <taxon>Peronosporaceae</taxon>
        <taxon>Phytophthora</taxon>
    </lineage>
</organism>
<dbReference type="InterPro" id="IPR027417">
    <property type="entry name" value="P-loop_NTPase"/>
</dbReference>
<dbReference type="PROSITE" id="PS50067">
    <property type="entry name" value="KINESIN_MOTOR_2"/>
    <property type="match status" value="1"/>
</dbReference>
<feature type="coiled-coil region" evidence="10">
    <location>
        <begin position="511"/>
        <end position="576"/>
    </location>
</feature>
<dbReference type="SUPFAM" id="SSF52540">
    <property type="entry name" value="P-loop containing nucleoside triphosphate hydrolases"/>
    <property type="match status" value="1"/>
</dbReference>
<dbReference type="GO" id="GO:0005874">
    <property type="term" value="C:microtubule"/>
    <property type="evidence" value="ECO:0007669"/>
    <property type="project" value="UniProtKB-KW"/>
</dbReference>
<keyword evidence="2" id="KW-0963">Cytoplasm</keyword>
<feature type="domain" description="Kinesin motor" evidence="12">
    <location>
        <begin position="19"/>
        <end position="346"/>
    </location>
</feature>
<feature type="compositionally biased region" description="Basic and acidic residues" evidence="11">
    <location>
        <begin position="936"/>
        <end position="953"/>
    </location>
</feature>
<dbReference type="InterPro" id="IPR019821">
    <property type="entry name" value="Kinesin_motor_CS"/>
</dbReference>
<dbReference type="PANTHER" id="PTHR47969">
    <property type="entry name" value="CHROMOSOME-ASSOCIATED KINESIN KIF4A-RELATED"/>
    <property type="match status" value="1"/>
</dbReference>
<feature type="compositionally biased region" description="Polar residues" evidence="11">
    <location>
        <begin position="797"/>
        <end position="807"/>
    </location>
</feature>
<evidence type="ECO:0000256" key="9">
    <source>
        <dbReference type="PROSITE-ProRule" id="PRU00283"/>
    </source>
</evidence>
<evidence type="ECO:0000256" key="6">
    <source>
        <dbReference type="ARBA" id="ARBA00023054"/>
    </source>
</evidence>
<protein>
    <submittedName>
        <fullName evidence="13">Kinesin motor domain</fullName>
    </submittedName>
</protein>
<evidence type="ECO:0000313" key="14">
    <source>
        <dbReference type="Proteomes" id="UP000704712"/>
    </source>
</evidence>
<dbReference type="SMART" id="SM00129">
    <property type="entry name" value="KISc"/>
    <property type="match status" value="1"/>
</dbReference>
<evidence type="ECO:0000256" key="5">
    <source>
        <dbReference type="ARBA" id="ARBA00022840"/>
    </source>
</evidence>
<evidence type="ECO:0000256" key="4">
    <source>
        <dbReference type="ARBA" id="ARBA00022741"/>
    </source>
</evidence>
<dbReference type="Pfam" id="PF00225">
    <property type="entry name" value="Kinesin"/>
    <property type="match status" value="1"/>
</dbReference>
<comment type="caution">
    <text evidence="13">The sequence shown here is derived from an EMBL/GenBank/DDBJ whole genome shotgun (WGS) entry which is preliminary data.</text>
</comment>
<keyword evidence="8" id="KW-0206">Cytoskeleton</keyword>
<feature type="compositionally biased region" description="Polar residues" evidence="11">
    <location>
        <begin position="984"/>
        <end position="993"/>
    </location>
</feature>
<evidence type="ECO:0000259" key="12">
    <source>
        <dbReference type="PROSITE" id="PS50067"/>
    </source>
</evidence>
<gene>
    <name evidence="13" type="ORF">GN958_ATG01469</name>
</gene>
<dbReference type="GO" id="GO:0003777">
    <property type="term" value="F:microtubule motor activity"/>
    <property type="evidence" value="ECO:0007669"/>
    <property type="project" value="InterPro"/>
</dbReference>
<accession>A0A8S9VDA6</accession>
<comment type="subcellular location">
    <subcellularLocation>
        <location evidence="1">Cytoplasm</location>
        <location evidence="1">Cytoskeleton</location>
    </subcellularLocation>
</comment>
<dbReference type="InterPro" id="IPR001752">
    <property type="entry name" value="Kinesin_motor_dom"/>
</dbReference>
<feature type="compositionally biased region" description="Basic residues" evidence="11">
    <location>
        <begin position="1025"/>
        <end position="1038"/>
    </location>
</feature>
<dbReference type="FunFam" id="3.40.850.10:FF:000029">
    <property type="entry name" value="Kinesin-like protein KIF17"/>
    <property type="match status" value="1"/>
</dbReference>
<evidence type="ECO:0000256" key="7">
    <source>
        <dbReference type="ARBA" id="ARBA00023175"/>
    </source>
</evidence>
<dbReference type="EMBL" id="JAACNO010000182">
    <property type="protein sequence ID" value="KAF4149332.1"/>
    <property type="molecule type" value="Genomic_DNA"/>
</dbReference>
<dbReference type="InterPro" id="IPR036961">
    <property type="entry name" value="Kinesin_motor_dom_sf"/>
</dbReference>
<feature type="compositionally biased region" description="Polar residues" evidence="11">
    <location>
        <begin position="377"/>
        <end position="387"/>
    </location>
</feature>
<feature type="region of interest" description="Disordered" evidence="11">
    <location>
        <begin position="794"/>
        <end position="1074"/>
    </location>
</feature>
<evidence type="ECO:0000256" key="1">
    <source>
        <dbReference type="ARBA" id="ARBA00004245"/>
    </source>
</evidence>
<keyword evidence="7 9" id="KW-0505">Motor protein</keyword>
<dbReference type="InterPro" id="IPR027640">
    <property type="entry name" value="Kinesin-like_fam"/>
</dbReference>
<comment type="similarity">
    <text evidence="9">Belongs to the TRAFAC class myosin-kinesin ATPase superfamily. Kinesin family.</text>
</comment>
<reference evidence="13" key="1">
    <citation type="submission" date="2020-03" db="EMBL/GenBank/DDBJ databases">
        <title>Hybrid Assembly of Korean Phytophthora infestans isolates.</title>
        <authorList>
            <person name="Prokchorchik M."/>
            <person name="Lee Y."/>
            <person name="Seo J."/>
            <person name="Cho J.-H."/>
            <person name="Park Y.-E."/>
            <person name="Jang D.-C."/>
            <person name="Im J.-S."/>
            <person name="Choi J.-G."/>
            <person name="Park H.-J."/>
            <person name="Lee G.-B."/>
            <person name="Lee Y.-G."/>
            <person name="Hong S.-Y."/>
            <person name="Cho K."/>
            <person name="Sohn K.H."/>
        </authorList>
    </citation>
    <scope>NUCLEOTIDE SEQUENCE</scope>
    <source>
        <strain evidence="13">KR_2_A2</strain>
    </source>
</reference>
<feature type="coiled-coil region" evidence="10">
    <location>
        <begin position="643"/>
        <end position="732"/>
    </location>
</feature>
<proteinExistence type="inferred from homology"/>
<feature type="region of interest" description="Disordered" evidence="11">
    <location>
        <begin position="377"/>
        <end position="397"/>
    </location>
</feature>
<feature type="compositionally biased region" description="Polar residues" evidence="11">
    <location>
        <begin position="894"/>
        <end position="908"/>
    </location>
</feature>
<evidence type="ECO:0000256" key="8">
    <source>
        <dbReference type="ARBA" id="ARBA00023212"/>
    </source>
</evidence>
<feature type="coiled-coil region" evidence="10">
    <location>
        <begin position="407"/>
        <end position="441"/>
    </location>
</feature>
<evidence type="ECO:0000256" key="3">
    <source>
        <dbReference type="ARBA" id="ARBA00022701"/>
    </source>
</evidence>
<dbReference type="PRINTS" id="PR00380">
    <property type="entry name" value="KINESINHEAVY"/>
</dbReference>
<evidence type="ECO:0000256" key="2">
    <source>
        <dbReference type="ARBA" id="ARBA00022490"/>
    </source>
</evidence>
<keyword evidence="3" id="KW-0493">Microtubule</keyword>
<dbReference type="PROSITE" id="PS00411">
    <property type="entry name" value="KINESIN_MOTOR_1"/>
    <property type="match status" value="1"/>
</dbReference>
<dbReference type="Proteomes" id="UP000704712">
    <property type="component" value="Unassembled WGS sequence"/>
</dbReference>
<dbReference type="Gene3D" id="3.40.850.10">
    <property type="entry name" value="Kinesin motor domain"/>
    <property type="match status" value="1"/>
</dbReference>
<sequence>MDANETTGSTAGNSKDKETVKVVVRCRPLFGKELVEGRKSIVTLDQAAALISLKCPDNGQIKSFTFDSVYDENTSQRQFYDESGYPLVESIFDGYNGTIFAYGQTGCGKTHTMQGKDSPPELRGVIPLSFDHIFDTINADTTREYMVRASYLEIYNEDIRDLLNDDAKKKLDLKESADGIVYVKDLTEIVVRDVESMNNVMSRGFKNRTVGATLMNEGSSRSHSIFTVVVETSETIGGQDHFKAGKLNLVDLAGSERQSKTGATGNRLKEGCKINLSLSALGNVISALVDGKGKHIPYRDSKLTRLLQDSLGGNTKTLMVAAVSPADYNYDETLSTLRYANRAKNIKNKPIVNEDPKDAKLREYKEEIERLRKMLESQTQTGTNELGTLSRIGTPLRPLSNSNSVELVKERQEIAKYQQEAAEMLEKAKRMMDEAKALQAQNQMQQPDPAKDPELVVQKQKSSSVLGNFPPLLGLFSKQEAKPDPVATTTSTLAVEDPAIKQVMHEASQIDAQAKEMMAKAEAMMKEAAQRHIAQQVEVVVKEVIPDSHVKERDELRELNQAILNQRDRIGQELEQTQVTMETYLREKEMLHAKLKKIESHILGGASGSSSTRGAANGHDADSEVALLKQQVEYRRAQIKLREKAKKQAKNEAMRRALELEKQQVEEELKTAQEAAQASLAAARKKEAKFKAKLDATRQEIADLNSEFERERENLLDTIREQTKEAKLLEQLVELFLPQNELVKVWERAVWSEEREEWNLPKLKPRSDFHMIKLPTLGGAGIESGGAEVVIEEEANGRQSSAGTATVRSLGSSSSTKRRKSRPSSQSVGVISPYEEGVTGQTPATTARLPSAVHTSRPDSKAALIARGVSPHNSSNGSKERRKLKEKDRGSGTAGSTHQRQPQDQEPQLASAYEAPGASHYFPGEEDLLTPLSGEYPRDRLQSRQGSRQESRQRSGSVSGNSRAGMGQLEHTPPAATVEKTRSTSRGDNGSRQGNHRHRKDRKERQEDDSAAGIEWVETNEAPTTKKKSKHSKKKKERRDKAENGDVAADSVNDHNSSQRRPSFRCASDPLSTQ</sequence>
<dbReference type="GO" id="GO:0007018">
    <property type="term" value="P:microtubule-based movement"/>
    <property type="evidence" value="ECO:0007669"/>
    <property type="project" value="InterPro"/>
</dbReference>
<dbReference type="GO" id="GO:0008017">
    <property type="term" value="F:microtubule binding"/>
    <property type="evidence" value="ECO:0007669"/>
    <property type="project" value="InterPro"/>
</dbReference>